<evidence type="ECO:0000313" key="7">
    <source>
        <dbReference type="EMBL" id="MBB4079967.1"/>
    </source>
</evidence>
<dbReference type="EMBL" id="JACIFF010000006">
    <property type="protein sequence ID" value="MBB4079967.1"/>
    <property type="molecule type" value="Genomic_DNA"/>
</dbReference>
<evidence type="ECO:0000256" key="3">
    <source>
        <dbReference type="ARBA" id="ARBA00022989"/>
    </source>
</evidence>
<feature type="transmembrane region" description="Helical" evidence="5">
    <location>
        <begin position="392"/>
        <end position="413"/>
    </location>
</feature>
<feature type="transmembrane region" description="Helical" evidence="5">
    <location>
        <begin position="7"/>
        <end position="30"/>
    </location>
</feature>
<reference evidence="7 8" key="1">
    <citation type="submission" date="2020-08" db="EMBL/GenBank/DDBJ databases">
        <title>Genomic Encyclopedia of Type Strains, Phase IV (KMG-IV): sequencing the most valuable type-strain genomes for metagenomic binning, comparative biology and taxonomic classification.</title>
        <authorList>
            <person name="Goeker M."/>
        </authorList>
    </citation>
    <scope>NUCLEOTIDE SEQUENCE [LARGE SCALE GENOMIC DNA]</scope>
    <source>
        <strain evidence="7 8">DSM 105137</strain>
    </source>
</reference>
<feature type="transmembrane region" description="Helical" evidence="5">
    <location>
        <begin position="241"/>
        <end position="267"/>
    </location>
</feature>
<dbReference type="InterPro" id="IPR007016">
    <property type="entry name" value="O-antigen_ligase-rel_domated"/>
</dbReference>
<comment type="caution">
    <text evidence="7">The sequence shown here is derived from an EMBL/GenBank/DDBJ whole genome shotgun (WGS) entry which is preliminary data.</text>
</comment>
<dbReference type="GO" id="GO:0016874">
    <property type="term" value="F:ligase activity"/>
    <property type="evidence" value="ECO:0007669"/>
    <property type="project" value="UniProtKB-KW"/>
</dbReference>
<feature type="domain" description="O-antigen ligase-related" evidence="6">
    <location>
        <begin position="241"/>
        <end position="399"/>
    </location>
</feature>
<keyword evidence="8" id="KW-1185">Reference proteome</keyword>
<organism evidence="7 8">
    <name type="scientific">Neolewinella aquimaris</name>
    <dbReference type="NCBI Taxonomy" id="1835722"/>
    <lineage>
        <taxon>Bacteria</taxon>
        <taxon>Pseudomonadati</taxon>
        <taxon>Bacteroidota</taxon>
        <taxon>Saprospiria</taxon>
        <taxon>Saprospirales</taxon>
        <taxon>Lewinellaceae</taxon>
        <taxon>Neolewinella</taxon>
    </lineage>
</organism>
<evidence type="ECO:0000256" key="4">
    <source>
        <dbReference type="ARBA" id="ARBA00023136"/>
    </source>
</evidence>
<evidence type="ECO:0000256" key="2">
    <source>
        <dbReference type="ARBA" id="ARBA00022692"/>
    </source>
</evidence>
<evidence type="ECO:0000256" key="5">
    <source>
        <dbReference type="SAM" id="Phobius"/>
    </source>
</evidence>
<feature type="transmembrane region" description="Helical" evidence="5">
    <location>
        <begin position="50"/>
        <end position="66"/>
    </location>
</feature>
<evidence type="ECO:0000313" key="8">
    <source>
        <dbReference type="Proteomes" id="UP000576209"/>
    </source>
</evidence>
<accession>A0A840E9F7</accession>
<name>A0A840E9F7_9BACT</name>
<dbReference type="PANTHER" id="PTHR37422:SF13">
    <property type="entry name" value="LIPOPOLYSACCHARIDE BIOSYNTHESIS PROTEIN PA4999-RELATED"/>
    <property type="match status" value="1"/>
</dbReference>
<gene>
    <name evidence="7" type="ORF">GGR28_002594</name>
</gene>
<evidence type="ECO:0000256" key="1">
    <source>
        <dbReference type="ARBA" id="ARBA00004141"/>
    </source>
</evidence>
<feature type="transmembrane region" description="Helical" evidence="5">
    <location>
        <begin position="203"/>
        <end position="221"/>
    </location>
</feature>
<dbReference type="Proteomes" id="UP000576209">
    <property type="component" value="Unassembled WGS sequence"/>
</dbReference>
<keyword evidence="4 5" id="KW-0472">Membrane</keyword>
<keyword evidence="7" id="KW-0436">Ligase</keyword>
<dbReference type="InterPro" id="IPR051533">
    <property type="entry name" value="WaaL-like"/>
</dbReference>
<sequence>MNASLRVYSGYAAIVLLCAGVALASGAYWLVGVPVLLWVFAQAIVDFKPLFWLLLIMIPLGTEVALPGGIGTDLPTEPIAVGLTGLLLIHAARHWPQYDYRAFAHPIALLLYLHVGWIIVATGFSELTLISLKFSLAKLWYVGAFFLMPLLLLNTPNRVTLFVHCVFWPLLFVAVQSLVRHAGYGFSFADQFRTLHPFMRNHVSYAGCLTTFAPWFGYLVWQRRLRGKPYRWMLYGLGFVWLLAISLAFTRAAYVALVLAGAAYFLIRRRWIKPALVAALLAGVGAAVYLTYDNNYLDYAPNFDTTIAHQEFDDLISATYKLEDISTMERFYRWVAGGNMVPYRPVTGFGPGNFVELYEAYTNNNFQTYVSDNPERSGIHNYYLMTLVEQGYVGLIILLLFLAGILVFGEALYHRQRDPLARAAVMAGLLSVVIVEAFCIINDVLETDKIGSLFFIATAVVITMGTYRLPDLGLEEQQPEEDAHAA</sequence>
<evidence type="ECO:0000259" key="6">
    <source>
        <dbReference type="Pfam" id="PF04932"/>
    </source>
</evidence>
<dbReference type="PANTHER" id="PTHR37422">
    <property type="entry name" value="TEICHURONIC ACID BIOSYNTHESIS PROTEIN TUAE"/>
    <property type="match status" value="1"/>
</dbReference>
<feature type="transmembrane region" description="Helical" evidence="5">
    <location>
        <begin position="450"/>
        <end position="469"/>
    </location>
</feature>
<feature type="transmembrane region" description="Helical" evidence="5">
    <location>
        <begin position="102"/>
        <end position="124"/>
    </location>
</feature>
<dbReference type="Pfam" id="PF04932">
    <property type="entry name" value="Wzy_C"/>
    <property type="match status" value="1"/>
</dbReference>
<dbReference type="GO" id="GO:0016020">
    <property type="term" value="C:membrane"/>
    <property type="evidence" value="ECO:0007669"/>
    <property type="project" value="UniProtKB-SubCell"/>
</dbReference>
<dbReference type="AlphaFoldDB" id="A0A840E9F7"/>
<keyword evidence="2 5" id="KW-0812">Transmembrane</keyword>
<protein>
    <submittedName>
        <fullName evidence="7">O-antigen ligase</fullName>
    </submittedName>
</protein>
<feature type="transmembrane region" description="Helical" evidence="5">
    <location>
        <begin position="420"/>
        <end position="444"/>
    </location>
</feature>
<proteinExistence type="predicted"/>
<comment type="subcellular location">
    <subcellularLocation>
        <location evidence="1">Membrane</location>
        <topology evidence="1">Multi-pass membrane protein</topology>
    </subcellularLocation>
</comment>
<feature type="transmembrane region" description="Helical" evidence="5">
    <location>
        <begin position="136"/>
        <end position="155"/>
    </location>
</feature>
<keyword evidence="3 5" id="KW-1133">Transmembrane helix</keyword>
<dbReference type="RefSeq" id="WP_319936729.1">
    <property type="nucleotide sequence ID" value="NZ_JACIFF010000006.1"/>
</dbReference>
<feature type="transmembrane region" description="Helical" evidence="5">
    <location>
        <begin position="274"/>
        <end position="292"/>
    </location>
</feature>
<feature type="transmembrane region" description="Helical" evidence="5">
    <location>
        <begin position="161"/>
        <end position="182"/>
    </location>
</feature>